<evidence type="ECO:0000256" key="4">
    <source>
        <dbReference type="ARBA" id="ARBA00022989"/>
    </source>
</evidence>
<dbReference type="InterPro" id="IPR009432">
    <property type="entry name" value="DUF1075"/>
</dbReference>
<feature type="region of interest" description="Disordered" evidence="6">
    <location>
        <begin position="156"/>
        <end position="176"/>
    </location>
</feature>
<dbReference type="Proteomes" id="UP000682733">
    <property type="component" value="Unassembled WGS sequence"/>
</dbReference>
<dbReference type="EMBL" id="CAJNOK010000591">
    <property type="protein sequence ID" value="CAF0763419.1"/>
    <property type="molecule type" value="Genomic_DNA"/>
</dbReference>
<dbReference type="Proteomes" id="UP000681722">
    <property type="component" value="Unassembled WGS sequence"/>
</dbReference>
<dbReference type="Proteomes" id="UP000677228">
    <property type="component" value="Unassembled WGS sequence"/>
</dbReference>
<evidence type="ECO:0000256" key="3">
    <source>
        <dbReference type="ARBA" id="ARBA00022692"/>
    </source>
</evidence>
<feature type="compositionally biased region" description="Basic and acidic residues" evidence="6">
    <location>
        <begin position="164"/>
        <end position="176"/>
    </location>
</feature>
<keyword evidence="4 7" id="KW-1133">Transmembrane helix</keyword>
<sequence>MSRVANFLRLVPQIQAPFRSNFVQNTNHIVRMQSTSVNNNKVSEKLNESSSSEPKTGDQFASDDVHVHVTPMGKWVLVIGGLYRRPGDVPDVVPNRPYQKAWDRFRARCIILSIVLMGLVTVVQAVRGKRAYDKGLRYTDDVYNLHSSDSKLHRELAAAQRPRQRADRHTVGKDHE</sequence>
<gene>
    <name evidence="9" type="ORF">GPM918_LOCUS9491</name>
    <name evidence="8" type="ORF">OVA965_LOCUS2680</name>
    <name evidence="11" type="ORF">SRO942_LOCUS9492</name>
    <name evidence="10" type="ORF">TMI583_LOCUS2679</name>
</gene>
<dbReference type="EMBL" id="CAJNOQ010001769">
    <property type="protein sequence ID" value="CAF0917859.1"/>
    <property type="molecule type" value="Genomic_DNA"/>
</dbReference>
<name>A0A814AUP2_9BILA</name>
<dbReference type="Proteomes" id="UP000663829">
    <property type="component" value="Unassembled WGS sequence"/>
</dbReference>
<accession>A0A814AUP2</accession>
<comment type="subcellular location">
    <subcellularLocation>
        <location evidence="1">Membrane</location>
        <topology evidence="1">Single-pass membrane protein</topology>
    </subcellularLocation>
</comment>
<dbReference type="AlphaFoldDB" id="A0A814AUP2"/>
<feature type="transmembrane region" description="Helical" evidence="7">
    <location>
        <begin position="105"/>
        <end position="126"/>
    </location>
</feature>
<evidence type="ECO:0000313" key="11">
    <source>
        <dbReference type="EMBL" id="CAF3697734.1"/>
    </source>
</evidence>
<dbReference type="EMBL" id="CAJOBC010001769">
    <property type="protein sequence ID" value="CAF3697734.1"/>
    <property type="molecule type" value="Genomic_DNA"/>
</dbReference>
<keyword evidence="12" id="KW-1185">Reference proteome</keyword>
<keyword evidence="5 7" id="KW-0472">Membrane</keyword>
<feature type="region of interest" description="Disordered" evidence="6">
    <location>
        <begin position="40"/>
        <end position="60"/>
    </location>
</feature>
<comment type="caution">
    <text evidence="9">The sequence shown here is derived from an EMBL/GenBank/DDBJ whole genome shotgun (WGS) entry which is preliminary data.</text>
</comment>
<protein>
    <submittedName>
        <fullName evidence="9">Uncharacterized protein</fullName>
    </submittedName>
</protein>
<dbReference type="OrthoDB" id="8193498at2759"/>
<keyword evidence="3 7" id="KW-0812">Transmembrane</keyword>
<dbReference type="EMBL" id="CAJOBA010000591">
    <property type="protein sequence ID" value="CAF3543395.1"/>
    <property type="molecule type" value="Genomic_DNA"/>
</dbReference>
<comment type="similarity">
    <text evidence="2">Belongs to the UPF0389 family.</text>
</comment>
<evidence type="ECO:0000313" key="12">
    <source>
        <dbReference type="Proteomes" id="UP000663829"/>
    </source>
</evidence>
<evidence type="ECO:0000256" key="6">
    <source>
        <dbReference type="SAM" id="MobiDB-lite"/>
    </source>
</evidence>
<evidence type="ECO:0000256" key="1">
    <source>
        <dbReference type="ARBA" id="ARBA00004167"/>
    </source>
</evidence>
<evidence type="ECO:0000256" key="2">
    <source>
        <dbReference type="ARBA" id="ARBA00007363"/>
    </source>
</evidence>
<reference evidence="9" key="1">
    <citation type="submission" date="2021-02" db="EMBL/GenBank/DDBJ databases">
        <authorList>
            <person name="Nowell W R."/>
        </authorList>
    </citation>
    <scope>NUCLEOTIDE SEQUENCE</scope>
</reference>
<dbReference type="Pfam" id="PF06388">
    <property type="entry name" value="DUF1075"/>
    <property type="match status" value="1"/>
</dbReference>
<organism evidence="9 12">
    <name type="scientific">Didymodactylos carnosus</name>
    <dbReference type="NCBI Taxonomy" id="1234261"/>
    <lineage>
        <taxon>Eukaryota</taxon>
        <taxon>Metazoa</taxon>
        <taxon>Spiralia</taxon>
        <taxon>Gnathifera</taxon>
        <taxon>Rotifera</taxon>
        <taxon>Eurotatoria</taxon>
        <taxon>Bdelloidea</taxon>
        <taxon>Philodinida</taxon>
        <taxon>Philodinidae</taxon>
        <taxon>Didymodactylos</taxon>
    </lineage>
</organism>
<dbReference type="GO" id="GO:0016020">
    <property type="term" value="C:membrane"/>
    <property type="evidence" value="ECO:0007669"/>
    <property type="project" value="UniProtKB-SubCell"/>
</dbReference>
<evidence type="ECO:0000256" key="7">
    <source>
        <dbReference type="SAM" id="Phobius"/>
    </source>
</evidence>
<proteinExistence type="inferred from homology"/>
<evidence type="ECO:0000313" key="9">
    <source>
        <dbReference type="EMBL" id="CAF0917859.1"/>
    </source>
</evidence>
<evidence type="ECO:0000313" key="8">
    <source>
        <dbReference type="EMBL" id="CAF0763419.1"/>
    </source>
</evidence>
<evidence type="ECO:0000256" key="5">
    <source>
        <dbReference type="ARBA" id="ARBA00023136"/>
    </source>
</evidence>
<evidence type="ECO:0000313" key="10">
    <source>
        <dbReference type="EMBL" id="CAF3543395.1"/>
    </source>
</evidence>